<sequence length="316" mass="36416">MNTLDGYRFSTEDAACLLDSMYGINSVTIEELYSYEDQNFHVISKNCEKNPKVFSTQEFVLKILNEENSEDAGIQKDIVHYLIQLQQGGFNTPVPIPAVDGKLIKIKEKEYGKECHQHVVMLFSFIRDKPLQDVKLHEEEFYRIVKSIAKIVAKMNKMLMGEKSNHLSRTTSTWLLENLNEGNVLPRLSIVKNDKTRRLCRQVVEKFTKEVIPHLSKLRFGIINNDINEGNIIIEQTSALKKLDTNTWKVSGLIDFGELADSKCLFEVATLLAHMMRHAKERHFSANKTACLILEGYEEVLKLTKEERDCLYLSKR</sequence>
<dbReference type="InterPro" id="IPR050249">
    <property type="entry name" value="Pseudomonas-type_ThrB"/>
</dbReference>
<dbReference type="Gene3D" id="3.90.1200.10">
    <property type="match status" value="1"/>
</dbReference>
<accession>A0ABP0FVR6</accession>
<evidence type="ECO:0000256" key="5">
    <source>
        <dbReference type="ARBA" id="ARBA00022777"/>
    </source>
</evidence>
<feature type="domain" description="Aminoglycoside phosphotransferase" evidence="10">
    <location>
        <begin position="55"/>
        <end position="284"/>
    </location>
</feature>
<dbReference type="Gene3D" id="3.30.200.20">
    <property type="entry name" value="Phosphorylase Kinase, domain 1"/>
    <property type="match status" value="1"/>
</dbReference>
<dbReference type="PANTHER" id="PTHR21064">
    <property type="entry name" value="AMINOGLYCOSIDE PHOSPHOTRANSFERASE DOMAIN-CONTAINING PROTEIN-RELATED"/>
    <property type="match status" value="1"/>
</dbReference>
<proteinExistence type="inferred from homology"/>
<dbReference type="EMBL" id="CAWYQH010000097">
    <property type="protein sequence ID" value="CAK8683260.1"/>
    <property type="molecule type" value="Genomic_DNA"/>
</dbReference>
<evidence type="ECO:0000259" key="10">
    <source>
        <dbReference type="Pfam" id="PF01636"/>
    </source>
</evidence>
<evidence type="ECO:0000256" key="2">
    <source>
        <dbReference type="ARBA" id="ARBA00006219"/>
    </source>
</evidence>
<gene>
    <name evidence="11" type="ORF">CVLEPA_LOCUS14350</name>
</gene>
<comment type="caution">
    <text evidence="11">The sequence shown here is derived from an EMBL/GenBank/DDBJ whole genome shotgun (WGS) entry which is preliminary data.</text>
</comment>
<keyword evidence="12" id="KW-1185">Reference proteome</keyword>
<dbReference type="PANTHER" id="PTHR21064:SF1">
    <property type="entry name" value="HYDROXYLYSINE KINASE"/>
    <property type="match status" value="1"/>
</dbReference>
<keyword evidence="5" id="KW-0418">Kinase</keyword>
<evidence type="ECO:0000256" key="8">
    <source>
        <dbReference type="ARBA" id="ARBA00038873"/>
    </source>
</evidence>
<dbReference type="Proteomes" id="UP001642483">
    <property type="component" value="Unassembled WGS sequence"/>
</dbReference>
<keyword evidence="4" id="KW-0808">Transferase</keyword>
<evidence type="ECO:0000256" key="6">
    <source>
        <dbReference type="ARBA" id="ARBA00036820"/>
    </source>
</evidence>
<evidence type="ECO:0000256" key="9">
    <source>
        <dbReference type="ARBA" id="ARBA00040505"/>
    </source>
</evidence>
<evidence type="ECO:0000256" key="4">
    <source>
        <dbReference type="ARBA" id="ARBA00022679"/>
    </source>
</evidence>
<evidence type="ECO:0000313" key="12">
    <source>
        <dbReference type="Proteomes" id="UP001642483"/>
    </source>
</evidence>
<organism evidence="11 12">
    <name type="scientific">Clavelina lepadiformis</name>
    <name type="common">Light-bulb sea squirt</name>
    <name type="synonym">Ascidia lepadiformis</name>
    <dbReference type="NCBI Taxonomy" id="159417"/>
    <lineage>
        <taxon>Eukaryota</taxon>
        <taxon>Metazoa</taxon>
        <taxon>Chordata</taxon>
        <taxon>Tunicata</taxon>
        <taxon>Ascidiacea</taxon>
        <taxon>Aplousobranchia</taxon>
        <taxon>Clavelinidae</taxon>
        <taxon>Clavelina</taxon>
    </lineage>
</organism>
<comment type="function">
    <text evidence="7">Catalyzes the GTP-dependent phosphorylation of 5-hydroxy-L-lysine.</text>
</comment>
<evidence type="ECO:0000256" key="1">
    <source>
        <dbReference type="ARBA" id="ARBA00004496"/>
    </source>
</evidence>
<dbReference type="InterPro" id="IPR002575">
    <property type="entry name" value="Aminoglycoside_PTrfase"/>
</dbReference>
<evidence type="ECO:0000256" key="3">
    <source>
        <dbReference type="ARBA" id="ARBA00022490"/>
    </source>
</evidence>
<dbReference type="Pfam" id="PF01636">
    <property type="entry name" value="APH"/>
    <property type="match status" value="1"/>
</dbReference>
<comment type="catalytic activity">
    <reaction evidence="6">
        <text>(5R)-5-hydroxy-L-lysine + GTP = (5R)-5-phosphooxy-L-lysine + GDP + H(+)</text>
        <dbReference type="Rhea" id="RHEA:19049"/>
        <dbReference type="ChEBI" id="CHEBI:15378"/>
        <dbReference type="ChEBI" id="CHEBI:37565"/>
        <dbReference type="ChEBI" id="CHEBI:57882"/>
        <dbReference type="ChEBI" id="CHEBI:58189"/>
        <dbReference type="ChEBI" id="CHEBI:58357"/>
        <dbReference type="EC" id="2.7.1.81"/>
    </reaction>
</comment>
<keyword evidence="3" id="KW-0963">Cytoplasm</keyword>
<name>A0ABP0FVR6_CLALP</name>
<evidence type="ECO:0000313" key="11">
    <source>
        <dbReference type="EMBL" id="CAK8683260.1"/>
    </source>
</evidence>
<dbReference type="EC" id="2.7.1.81" evidence="8"/>
<dbReference type="InterPro" id="IPR011009">
    <property type="entry name" value="Kinase-like_dom_sf"/>
</dbReference>
<reference evidence="11 12" key="1">
    <citation type="submission" date="2024-02" db="EMBL/GenBank/DDBJ databases">
        <authorList>
            <person name="Daric V."/>
            <person name="Darras S."/>
        </authorList>
    </citation>
    <scope>NUCLEOTIDE SEQUENCE [LARGE SCALE GENOMIC DNA]</scope>
</reference>
<comment type="similarity">
    <text evidence="2">Belongs to the aminoglycoside phosphotransferase family.</text>
</comment>
<protein>
    <recommendedName>
        <fullName evidence="9">Hydroxylysine kinase</fullName>
        <ecNumber evidence="8">2.7.1.81</ecNumber>
    </recommendedName>
</protein>
<evidence type="ECO:0000256" key="7">
    <source>
        <dbReference type="ARBA" id="ARBA00037368"/>
    </source>
</evidence>
<comment type="subcellular location">
    <subcellularLocation>
        <location evidence="1">Cytoplasm</location>
    </subcellularLocation>
</comment>
<dbReference type="SUPFAM" id="SSF56112">
    <property type="entry name" value="Protein kinase-like (PK-like)"/>
    <property type="match status" value="1"/>
</dbReference>